<name>B9L7S8_NAUPA</name>
<dbReference type="HOGENOM" id="CLU_123844_0_0_7"/>
<dbReference type="AlphaFoldDB" id="B9L7S8"/>
<feature type="coiled-coil region" evidence="1">
    <location>
        <begin position="63"/>
        <end position="90"/>
    </location>
</feature>
<accession>B9L7S8</accession>
<keyword evidence="1" id="KW-0175">Coiled coil</keyword>
<dbReference type="Proteomes" id="UP000000448">
    <property type="component" value="Chromosome"/>
</dbReference>
<dbReference type="OrthoDB" id="5372846at2"/>
<gene>
    <name evidence="3" type="ordered locus">NAMH_0261</name>
</gene>
<dbReference type="STRING" id="598659.NAMH_0261"/>
<organism evidence="3 4">
    <name type="scientific">Nautilia profundicola (strain ATCC BAA-1463 / DSM 18972 / AmH)</name>
    <dbReference type="NCBI Taxonomy" id="598659"/>
    <lineage>
        <taxon>Bacteria</taxon>
        <taxon>Pseudomonadati</taxon>
        <taxon>Campylobacterota</taxon>
        <taxon>Epsilonproteobacteria</taxon>
        <taxon>Nautiliales</taxon>
        <taxon>Nautiliaceae</taxon>
        <taxon>Nautilia</taxon>
    </lineage>
</organism>
<evidence type="ECO:0000313" key="4">
    <source>
        <dbReference type="Proteomes" id="UP000000448"/>
    </source>
</evidence>
<proteinExistence type="predicted"/>
<dbReference type="EMBL" id="CP001279">
    <property type="protein sequence ID" value="ACM93253.1"/>
    <property type="molecule type" value="Genomic_DNA"/>
</dbReference>
<reference evidence="3 4" key="1">
    <citation type="journal article" date="2009" name="PLoS Genet.">
        <title>Adaptations to submarine hydrothermal environments exemplified by the genome of Nautilia profundicola.</title>
        <authorList>
            <person name="Campbell B.J."/>
            <person name="Smith J.L."/>
            <person name="Hanson T.E."/>
            <person name="Klotz M.G."/>
            <person name="Stein L.Y."/>
            <person name="Lee C.K."/>
            <person name="Wu D."/>
            <person name="Robinson J.M."/>
            <person name="Khouri H.M."/>
            <person name="Eisen J.A."/>
            <person name="Cary S.C."/>
        </authorList>
    </citation>
    <scope>NUCLEOTIDE SEQUENCE [LARGE SCALE GENOMIC DNA]</scope>
    <source>
        <strain evidence="4">ATCC BAA-1463 / DSM 18972 / AmH</strain>
    </source>
</reference>
<evidence type="ECO:0000256" key="1">
    <source>
        <dbReference type="SAM" id="Coils"/>
    </source>
</evidence>
<dbReference type="RefSeq" id="WP_015902305.1">
    <property type="nucleotide sequence ID" value="NC_012115.1"/>
</dbReference>
<evidence type="ECO:0000313" key="3">
    <source>
        <dbReference type="EMBL" id="ACM93253.1"/>
    </source>
</evidence>
<evidence type="ECO:0000256" key="2">
    <source>
        <dbReference type="SAM" id="Phobius"/>
    </source>
</evidence>
<dbReference type="KEGG" id="nam:NAMH_0261"/>
<sequence>MKKPNISFRLPKVKIYGIDVIKNFLFFTLFILLTLLFIAFVISPAIHAFKSSKKEYYQTKYTLDITTKEYKEKLTELKKLQNSNRKILNALKRDFNADNFKMFASKYMSISSIKEVNSTVYQDDFIKTTYIMKSKIKSPKNFYDLIDSLKNYKSVLRIYFPIDFIKNKENIDLTLKLEHYKLKPKKAE</sequence>
<protein>
    <submittedName>
        <fullName evidence="3">Uncharacterized protein</fullName>
    </submittedName>
</protein>
<keyword evidence="2" id="KW-0472">Membrane</keyword>
<keyword evidence="2" id="KW-0812">Transmembrane</keyword>
<feature type="transmembrane region" description="Helical" evidence="2">
    <location>
        <begin position="20"/>
        <end position="42"/>
    </location>
</feature>
<keyword evidence="2" id="KW-1133">Transmembrane helix</keyword>
<keyword evidence="4" id="KW-1185">Reference proteome</keyword>